<dbReference type="Proteomes" id="UP000034051">
    <property type="component" value="Unassembled WGS sequence"/>
</dbReference>
<reference evidence="4 5" key="1">
    <citation type="journal article" date="2015" name="Nature">
        <title>rRNA introns, odd ribosomes, and small enigmatic genomes across a large radiation of phyla.</title>
        <authorList>
            <person name="Brown C.T."/>
            <person name="Hug L.A."/>
            <person name="Thomas B.C."/>
            <person name="Sharon I."/>
            <person name="Castelle C.J."/>
            <person name="Singh A."/>
            <person name="Wilkins M.J."/>
            <person name="Williams K.H."/>
            <person name="Banfield J.F."/>
        </authorList>
    </citation>
    <scope>NUCLEOTIDE SEQUENCE [LARGE SCALE GENOMIC DNA]</scope>
</reference>
<dbReference type="SUPFAM" id="SSF53756">
    <property type="entry name" value="UDP-Glycosyltransferase/glycogen phosphorylase"/>
    <property type="match status" value="1"/>
</dbReference>
<dbReference type="PANTHER" id="PTHR12526">
    <property type="entry name" value="GLYCOSYLTRANSFERASE"/>
    <property type="match status" value="1"/>
</dbReference>
<evidence type="ECO:0000313" key="5">
    <source>
        <dbReference type="Proteomes" id="UP000034051"/>
    </source>
</evidence>
<dbReference type="AlphaFoldDB" id="A0A0G1K6R1"/>
<proteinExistence type="predicted"/>
<evidence type="ECO:0000256" key="1">
    <source>
        <dbReference type="SAM" id="Phobius"/>
    </source>
</evidence>
<keyword evidence="1" id="KW-0812">Transmembrane</keyword>
<sequence length="370" mass="41048">MHKEKKKITFLLPSLILGGAELRVVALAEALDPTIYHTQLVVLDNDDAAISTSGIETVVLGEKRARNAFGKLYAFLKKERPAIVFTTLPQTTILLYLAALFLPFRPIIVHRVANFLSKSSLGWLGRKLFVTALKNGDRVVCLSHDMAEDLIENFNIEREKISVIYNGIDLEKIAAWSKQATDKLSPERERPVLVTLGKLMEQKGQRYLIEAMPAILKTFPEAQLYIIGEGPKRHKLEEAVHTLKLDEQITFLGAQANPYAYFANADIFILPSLWEGLPSALIEALACGCPVVSTNCQSGPREILDDGRYGVLVPVADSEALANGVLRILTDAGLRDALKARGIERVKMFDGRKMVGQYEDLFLALIKKHG</sequence>
<name>A0A0G1K6R1_9BACT</name>
<keyword evidence="1" id="KW-0472">Membrane</keyword>
<evidence type="ECO:0000313" key="4">
    <source>
        <dbReference type="EMBL" id="KKT43544.1"/>
    </source>
</evidence>
<feature type="domain" description="Glycosyltransferase subfamily 4-like N-terminal" evidence="3">
    <location>
        <begin position="18"/>
        <end position="172"/>
    </location>
</feature>
<dbReference type="Pfam" id="PF00534">
    <property type="entry name" value="Glycos_transf_1"/>
    <property type="match status" value="1"/>
</dbReference>
<dbReference type="PANTHER" id="PTHR12526:SF630">
    <property type="entry name" value="GLYCOSYLTRANSFERASE"/>
    <property type="match status" value="1"/>
</dbReference>
<feature type="transmembrane region" description="Helical" evidence="1">
    <location>
        <begin position="82"/>
        <end position="102"/>
    </location>
</feature>
<gene>
    <name evidence="4" type="ORF">UW32_C0001G0136</name>
</gene>
<dbReference type="InterPro" id="IPR001296">
    <property type="entry name" value="Glyco_trans_1"/>
</dbReference>
<dbReference type="InterPro" id="IPR028098">
    <property type="entry name" value="Glyco_trans_4-like_N"/>
</dbReference>
<protein>
    <submittedName>
        <fullName evidence="4">Lipopolysaccharide biosynthesis</fullName>
    </submittedName>
</protein>
<evidence type="ECO:0000259" key="2">
    <source>
        <dbReference type="Pfam" id="PF00534"/>
    </source>
</evidence>
<comment type="caution">
    <text evidence="4">The sequence shown here is derived from an EMBL/GenBank/DDBJ whole genome shotgun (WGS) entry which is preliminary data.</text>
</comment>
<dbReference type="Gene3D" id="3.40.50.2000">
    <property type="entry name" value="Glycogen Phosphorylase B"/>
    <property type="match status" value="2"/>
</dbReference>
<feature type="domain" description="Glycosyl transferase family 1" evidence="2">
    <location>
        <begin position="183"/>
        <end position="344"/>
    </location>
</feature>
<keyword evidence="1" id="KW-1133">Transmembrane helix</keyword>
<evidence type="ECO:0000259" key="3">
    <source>
        <dbReference type="Pfam" id="PF13439"/>
    </source>
</evidence>
<accession>A0A0G1K6R1</accession>
<organism evidence="4 5">
    <name type="scientific">Candidatus Wolfebacteria bacterium GW2011_GWE2_44_13</name>
    <dbReference type="NCBI Taxonomy" id="1619017"/>
    <lineage>
        <taxon>Bacteria</taxon>
        <taxon>Candidatus Wolfeibacteriota</taxon>
    </lineage>
</organism>
<dbReference type="Pfam" id="PF13439">
    <property type="entry name" value="Glyco_transf_4"/>
    <property type="match status" value="1"/>
</dbReference>
<dbReference type="CDD" id="cd03811">
    <property type="entry name" value="GT4_GT28_WabH-like"/>
    <property type="match status" value="1"/>
</dbReference>
<dbReference type="EMBL" id="LCHW01000001">
    <property type="protein sequence ID" value="KKT43544.1"/>
    <property type="molecule type" value="Genomic_DNA"/>
</dbReference>